<name>A0A9K3NHU4_HELAN</name>
<organism evidence="1 2">
    <name type="scientific">Helianthus annuus</name>
    <name type="common">Common sunflower</name>
    <dbReference type="NCBI Taxonomy" id="4232"/>
    <lineage>
        <taxon>Eukaryota</taxon>
        <taxon>Viridiplantae</taxon>
        <taxon>Streptophyta</taxon>
        <taxon>Embryophyta</taxon>
        <taxon>Tracheophyta</taxon>
        <taxon>Spermatophyta</taxon>
        <taxon>Magnoliopsida</taxon>
        <taxon>eudicotyledons</taxon>
        <taxon>Gunneridae</taxon>
        <taxon>Pentapetalae</taxon>
        <taxon>asterids</taxon>
        <taxon>campanulids</taxon>
        <taxon>Asterales</taxon>
        <taxon>Asteraceae</taxon>
        <taxon>Asteroideae</taxon>
        <taxon>Heliantheae alliance</taxon>
        <taxon>Heliantheae</taxon>
        <taxon>Helianthus</taxon>
    </lineage>
</organism>
<gene>
    <name evidence="1" type="ORF">HanXRQr2_Chr06g0242971</name>
</gene>
<evidence type="ECO:0000313" key="2">
    <source>
        <dbReference type="Proteomes" id="UP000215914"/>
    </source>
</evidence>
<dbReference type="Proteomes" id="UP000215914">
    <property type="component" value="Unassembled WGS sequence"/>
</dbReference>
<dbReference type="AlphaFoldDB" id="A0A9K3NHU4"/>
<accession>A0A9K3NHU4</accession>
<keyword evidence="2" id="KW-1185">Reference proteome</keyword>
<sequence length="78" mass="8793">MECTSKRDLIKQKLFLNGDFLFTLVTWLNTYISNCQPTSKGKQFFEKMIVKAQCVPATHRSSRTVSDILSQGVGCACE</sequence>
<comment type="caution">
    <text evidence="1">The sequence shown here is derived from an EMBL/GenBank/DDBJ whole genome shotgun (WGS) entry which is preliminary data.</text>
</comment>
<proteinExistence type="predicted"/>
<dbReference type="EMBL" id="MNCJ02000321">
    <property type="protein sequence ID" value="KAF5800992.1"/>
    <property type="molecule type" value="Genomic_DNA"/>
</dbReference>
<dbReference type="Gramene" id="mRNA:HanXRQr2_Chr06g0242971">
    <property type="protein sequence ID" value="mRNA:HanXRQr2_Chr06g0242971"/>
    <property type="gene ID" value="HanXRQr2_Chr06g0242971"/>
</dbReference>
<reference evidence="1" key="2">
    <citation type="submission" date="2020-06" db="EMBL/GenBank/DDBJ databases">
        <title>Helianthus annuus Genome sequencing and assembly Release 2.</title>
        <authorList>
            <person name="Gouzy J."/>
            <person name="Langlade N."/>
            <person name="Munos S."/>
        </authorList>
    </citation>
    <scope>NUCLEOTIDE SEQUENCE</scope>
    <source>
        <tissue evidence="1">Leaves</tissue>
    </source>
</reference>
<evidence type="ECO:0000313" key="1">
    <source>
        <dbReference type="EMBL" id="KAF5800992.1"/>
    </source>
</evidence>
<protein>
    <submittedName>
        <fullName evidence="1">Uncharacterized protein</fullName>
    </submittedName>
</protein>
<reference evidence="1" key="1">
    <citation type="journal article" date="2017" name="Nature">
        <title>The sunflower genome provides insights into oil metabolism, flowering and Asterid evolution.</title>
        <authorList>
            <person name="Badouin H."/>
            <person name="Gouzy J."/>
            <person name="Grassa C.J."/>
            <person name="Murat F."/>
            <person name="Staton S.E."/>
            <person name="Cottret L."/>
            <person name="Lelandais-Briere C."/>
            <person name="Owens G.L."/>
            <person name="Carrere S."/>
            <person name="Mayjonade B."/>
            <person name="Legrand L."/>
            <person name="Gill N."/>
            <person name="Kane N.C."/>
            <person name="Bowers J.E."/>
            <person name="Hubner S."/>
            <person name="Bellec A."/>
            <person name="Berard A."/>
            <person name="Berges H."/>
            <person name="Blanchet N."/>
            <person name="Boniface M.C."/>
            <person name="Brunel D."/>
            <person name="Catrice O."/>
            <person name="Chaidir N."/>
            <person name="Claudel C."/>
            <person name="Donnadieu C."/>
            <person name="Faraut T."/>
            <person name="Fievet G."/>
            <person name="Helmstetter N."/>
            <person name="King M."/>
            <person name="Knapp S.J."/>
            <person name="Lai Z."/>
            <person name="Le Paslier M.C."/>
            <person name="Lippi Y."/>
            <person name="Lorenzon L."/>
            <person name="Mandel J.R."/>
            <person name="Marage G."/>
            <person name="Marchand G."/>
            <person name="Marquand E."/>
            <person name="Bret-Mestries E."/>
            <person name="Morien E."/>
            <person name="Nambeesan S."/>
            <person name="Nguyen T."/>
            <person name="Pegot-Espagnet P."/>
            <person name="Pouilly N."/>
            <person name="Raftis F."/>
            <person name="Sallet E."/>
            <person name="Schiex T."/>
            <person name="Thomas J."/>
            <person name="Vandecasteele C."/>
            <person name="Vares D."/>
            <person name="Vear F."/>
            <person name="Vautrin S."/>
            <person name="Crespi M."/>
            <person name="Mangin B."/>
            <person name="Burke J.M."/>
            <person name="Salse J."/>
            <person name="Munos S."/>
            <person name="Vincourt P."/>
            <person name="Rieseberg L.H."/>
            <person name="Langlade N.B."/>
        </authorList>
    </citation>
    <scope>NUCLEOTIDE SEQUENCE</scope>
    <source>
        <tissue evidence="1">Leaves</tissue>
    </source>
</reference>